<keyword evidence="4" id="KW-0804">Transcription</keyword>
<evidence type="ECO:0000256" key="6">
    <source>
        <dbReference type="SAM" id="MobiDB-lite"/>
    </source>
</evidence>
<evidence type="ECO:0000256" key="1">
    <source>
        <dbReference type="ARBA" id="ARBA00022723"/>
    </source>
</evidence>
<feature type="compositionally biased region" description="Polar residues" evidence="6">
    <location>
        <begin position="90"/>
        <end position="106"/>
    </location>
</feature>
<feature type="region of interest" description="Disordered" evidence="6">
    <location>
        <begin position="654"/>
        <end position="674"/>
    </location>
</feature>
<dbReference type="KEGG" id="trg:TRUGW13939_02875"/>
<dbReference type="SMART" id="SM00066">
    <property type="entry name" value="GAL4"/>
    <property type="match status" value="1"/>
</dbReference>
<dbReference type="PANTHER" id="PTHR46910">
    <property type="entry name" value="TRANSCRIPTION FACTOR PDR1"/>
    <property type="match status" value="1"/>
</dbReference>
<evidence type="ECO:0000256" key="7">
    <source>
        <dbReference type="SAM" id="Phobius"/>
    </source>
</evidence>
<dbReference type="GeneID" id="55990382"/>
<dbReference type="CDD" id="cd12148">
    <property type="entry name" value="fungal_TF_MHR"/>
    <property type="match status" value="1"/>
</dbReference>
<dbReference type="PROSITE" id="PS50048">
    <property type="entry name" value="ZN2_CY6_FUNGAL_2"/>
    <property type="match status" value="1"/>
</dbReference>
<keyword evidence="7" id="KW-0472">Membrane</keyword>
<protein>
    <recommendedName>
        <fullName evidence="8">Zn(2)-C6 fungal-type domain-containing protein</fullName>
    </recommendedName>
</protein>
<reference evidence="10" key="1">
    <citation type="submission" date="2020-06" db="EMBL/GenBank/DDBJ databases">
        <title>A chromosome-scale genome assembly of Talaromyces rugulosus W13939.</title>
        <authorList>
            <person name="Wang B."/>
            <person name="Guo L."/>
            <person name="Ye K."/>
            <person name="Wang L."/>
        </authorList>
    </citation>
    <scope>NUCLEOTIDE SEQUENCE [LARGE SCALE GENOMIC DNA]</scope>
    <source>
        <strain evidence="10">W13939</strain>
    </source>
</reference>
<dbReference type="SMART" id="SM00906">
    <property type="entry name" value="Fungal_trans"/>
    <property type="match status" value="1"/>
</dbReference>
<dbReference type="GO" id="GO:0003677">
    <property type="term" value="F:DNA binding"/>
    <property type="evidence" value="ECO:0007669"/>
    <property type="project" value="UniProtKB-KW"/>
</dbReference>
<dbReference type="Proteomes" id="UP000509510">
    <property type="component" value="Chromosome II"/>
</dbReference>
<dbReference type="OrthoDB" id="103819at2759"/>
<dbReference type="InterPro" id="IPR001138">
    <property type="entry name" value="Zn2Cys6_DnaBD"/>
</dbReference>
<evidence type="ECO:0000256" key="5">
    <source>
        <dbReference type="ARBA" id="ARBA00023242"/>
    </source>
</evidence>
<evidence type="ECO:0000256" key="4">
    <source>
        <dbReference type="ARBA" id="ARBA00023163"/>
    </source>
</evidence>
<keyword evidence="3" id="KW-0238">DNA-binding</keyword>
<dbReference type="Pfam" id="PF00172">
    <property type="entry name" value="Zn_clus"/>
    <property type="match status" value="1"/>
</dbReference>
<dbReference type="PROSITE" id="PS00463">
    <property type="entry name" value="ZN2_CY6_FUNGAL_1"/>
    <property type="match status" value="1"/>
</dbReference>
<dbReference type="GO" id="GO:0000981">
    <property type="term" value="F:DNA-binding transcription factor activity, RNA polymerase II-specific"/>
    <property type="evidence" value="ECO:0007669"/>
    <property type="project" value="InterPro"/>
</dbReference>
<dbReference type="RefSeq" id="XP_035341955.1">
    <property type="nucleotide sequence ID" value="XM_035486062.1"/>
</dbReference>
<evidence type="ECO:0000313" key="9">
    <source>
        <dbReference type="EMBL" id="QKX55777.1"/>
    </source>
</evidence>
<dbReference type="SUPFAM" id="SSF57701">
    <property type="entry name" value="Zn2/Cys6 DNA-binding domain"/>
    <property type="match status" value="1"/>
</dbReference>
<feature type="compositionally biased region" description="Low complexity" evidence="6">
    <location>
        <begin position="654"/>
        <end position="670"/>
    </location>
</feature>
<accession>A0A7H8QP82</accession>
<sequence>MAEASEAPGGTGVYRRACDQCRVRKIRCDKEIPCSNCVSAQRKCNSNSLLQKPRETRHRVLISHQYERKIDSFEARFNGIEELLRNLTTSINSNNGSKPNTASTTAEPRPVYNEPRPPSSEGDKQPQQEPFEGNSSMTAHTVFASNFLKQAVTSTPLGRQLSPDFQNALGSLQRIVHSQNKKSIPYDSKFAHRKPLPKGGFSQLPLPPTEVVLKLLREIKTAPPMTFMMSCAFISVDDFVESCRKVFFATEDYSLETFIIVNAGLHHLFEEKSVTGESMSEEFVKYHYLCRDNLETALANLPFFFHPKKEMIEALLLGVTYSIGISKFTLAWELNSAAAGMCRTLGWHRLSDTGDEINQKNASTFWFCYTLDKSLSLRFGRSSIFQDWDISTPRRFGNGKPDPLQGSLETWMESSRIQGDMYEHLYSPAALSRPAEQRVEIAQLLVVRLKQLWQQMEGFSAALKREKRAMVEARVQDVRDQEWRMTNLDMMLKAGEVSHWTALTLVYRAIPSVHSSYNAECIEAARTAFRCHEECMNLTSSSLFAKIGYLHWTILFTPFTPFIVLFCHVIETSNMDDLKRLAQFVTSLLPALSMSQPVERLHRLCQVLHQVAGLYVEARAKAKQQDKEEMGMLGNNINDFDMYLSQLGLVPRQTTTTTTTTSSSSSSGSTDFGMLVDDDESAQQLAGWFSGNSHVMGLMEEEDLSEFLLDVQ</sequence>
<name>A0A7H8QP82_TALRU</name>
<keyword evidence="1" id="KW-0479">Metal-binding</keyword>
<keyword evidence="10" id="KW-1185">Reference proteome</keyword>
<evidence type="ECO:0000313" key="10">
    <source>
        <dbReference type="Proteomes" id="UP000509510"/>
    </source>
</evidence>
<dbReference type="PANTHER" id="PTHR46910:SF5">
    <property type="entry name" value="ZN(II)2CYS6 TRANSCRIPTION FACTOR (EUROFUNG)"/>
    <property type="match status" value="1"/>
</dbReference>
<dbReference type="CDD" id="cd00067">
    <property type="entry name" value="GAL4"/>
    <property type="match status" value="1"/>
</dbReference>
<dbReference type="Pfam" id="PF04082">
    <property type="entry name" value="Fungal_trans"/>
    <property type="match status" value="1"/>
</dbReference>
<feature type="domain" description="Zn(2)-C6 fungal-type" evidence="8">
    <location>
        <begin position="17"/>
        <end position="44"/>
    </location>
</feature>
<dbReference type="GO" id="GO:0006351">
    <property type="term" value="P:DNA-templated transcription"/>
    <property type="evidence" value="ECO:0007669"/>
    <property type="project" value="InterPro"/>
</dbReference>
<keyword evidence="7" id="KW-0812">Transmembrane</keyword>
<feature type="region of interest" description="Disordered" evidence="6">
    <location>
        <begin position="90"/>
        <end position="134"/>
    </location>
</feature>
<keyword evidence="2" id="KW-0805">Transcription regulation</keyword>
<dbReference type="EMBL" id="CP055899">
    <property type="protein sequence ID" value="QKX55777.1"/>
    <property type="molecule type" value="Genomic_DNA"/>
</dbReference>
<gene>
    <name evidence="9" type="ORF">TRUGW13939_02875</name>
</gene>
<evidence type="ECO:0000256" key="2">
    <source>
        <dbReference type="ARBA" id="ARBA00023015"/>
    </source>
</evidence>
<keyword evidence="5" id="KW-0539">Nucleus</keyword>
<dbReference type="GO" id="GO:0008270">
    <property type="term" value="F:zinc ion binding"/>
    <property type="evidence" value="ECO:0007669"/>
    <property type="project" value="InterPro"/>
</dbReference>
<dbReference type="InterPro" id="IPR050987">
    <property type="entry name" value="AtrR-like"/>
</dbReference>
<dbReference type="AlphaFoldDB" id="A0A7H8QP82"/>
<dbReference type="InterPro" id="IPR007219">
    <property type="entry name" value="XnlR_reg_dom"/>
</dbReference>
<organism evidence="9 10">
    <name type="scientific">Talaromyces rugulosus</name>
    <name type="common">Penicillium rugulosum</name>
    <dbReference type="NCBI Taxonomy" id="121627"/>
    <lineage>
        <taxon>Eukaryota</taxon>
        <taxon>Fungi</taxon>
        <taxon>Dikarya</taxon>
        <taxon>Ascomycota</taxon>
        <taxon>Pezizomycotina</taxon>
        <taxon>Eurotiomycetes</taxon>
        <taxon>Eurotiomycetidae</taxon>
        <taxon>Eurotiales</taxon>
        <taxon>Trichocomaceae</taxon>
        <taxon>Talaromyces</taxon>
        <taxon>Talaromyces sect. Islandici</taxon>
    </lineage>
</organism>
<proteinExistence type="predicted"/>
<dbReference type="InterPro" id="IPR036864">
    <property type="entry name" value="Zn2-C6_fun-type_DNA-bd_sf"/>
</dbReference>
<evidence type="ECO:0000259" key="8">
    <source>
        <dbReference type="PROSITE" id="PS50048"/>
    </source>
</evidence>
<feature type="transmembrane region" description="Helical" evidence="7">
    <location>
        <begin position="549"/>
        <end position="570"/>
    </location>
</feature>
<dbReference type="Gene3D" id="4.10.240.10">
    <property type="entry name" value="Zn(2)-C6 fungal-type DNA-binding domain"/>
    <property type="match status" value="1"/>
</dbReference>
<evidence type="ECO:0000256" key="3">
    <source>
        <dbReference type="ARBA" id="ARBA00023125"/>
    </source>
</evidence>
<keyword evidence="7" id="KW-1133">Transmembrane helix</keyword>